<proteinExistence type="predicted"/>
<protein>
    <submittedName>
        <fullName evidence="2">Uncharacterized protein</fullName>
    </submittedName>
</protein>
<dbReference type="AlphaFoldDB" id="A0A368KL45"/>
<dbReference type="Proteomes" id="UP000253562">
    <property type="component" value="Unassembled WGS sequence"/>
</dbReference>
<dbReference type="RefSeq" id="WP_114372788.1">
    <property type="nucleotide sequence ID" value="NZ_QPEX01000045.1"/>
</dbReference>
<sequence>MSDSWGLCKDCKWWQIEPDATIADQTVGYCIDNKLQPFQIRITGNGGCNRFAPGKPARAEGSSDKPPTAAPQR</sequence>
<accession>A0A368KL45</accession>
<name>A0A368KL45_9BACT</name>
<gene>
    <name evidence="2" type="ORF">DTL42_23435</name>
</gene>
<comment type="caution">
    <text evidence="2">The sequence shown here is derived from an EMBL/GenBank/DDBJ whole genome shotgun (WGS) entry which is preliminary data.</text>
</comment>
<reference evidence="2 3" key="1">
    <citation type="submission" date="2018-07" db="EMBL/GenBank/DDBJ databases">
        <title>Comparative genomes isolates from brazilian mangrove.</title>
        <authorList>
            <person name="De Araujo J.E."/>
            <person name="Taketani R.G."/>
            <person name="Silva M.C.P."/>
            <person name="Lourenco M.V."/>
            <person name="Oliveira V.M."/>
            <person name="Andreote F.D."/>
        </authorList>
    </citation>
    <scope>NUCLEOTIDE SEQUENCE [LARGE SCALE GENOMIC DNA]</scope>
    <source>
        <strain evidence="2 3">HEX PRIS-MGV</strain>
    </source>
</reference>
<organism evidence="2 3">
    <name type="scientific">Bremerella cremea</name>
    <dbReference type="NCBI Taxonomy" id="1031537"/>
    <lineage>
        <taxon>Bacteria</taxon>
        <taxon>Pseudomonadati</taxon>
        <taxon>Planctomycetota</taxon>
        <taxon>Planctomycetia</taxon>
        <taxon>Pirellulales</taxon>
        <taxon>Pirellulaceae</taxon>
        <taxon>Bremerella</taxon>
    </lineage>
</organism>
<feature type="region of interest" description="Disordered" evidence="1">
    <location>
        <begin position="49"/>
        <end position="73"/>
    </location>
</feature>
<evidence type="ECO:0000313" key="2">
    <source>
        <dbReference type="EMBL" id="RCS41506.1"/>
    </source>
</evidence>
<dbReference type="OrthoDB" id="215601at2"/>
<evidence type="ECO:0000256" key="1">
    <source>
        <dbReference type="SAM" id="MobiDB-lite"/>
    </source>
</evidence>
<evidence type="ECO:0000313" key="3">
    <source>
        <dbReference type="Proteomes" id="UP000253562"/>
    </source>
</evidence>
<dbReference type="EMBL" id="QPEX01000045">
    <property type="protein sequence ID" value="RCS41506.1"/>
    <property type="molecule type" value="Genomic_DNA"/>
</dbReference>